<keyword evidence="4 8" id="KW-0040">ANK repeat</keyword>
<keyword evidence="6" id="KW-0804">Transcription</keyword>
<dbReference type="SMART" id="SM00015">
    <property type="entry name" value="IQ"/>
    <property type="match status" value="3"/>
</dbReference>
<evidence type="ECO:0000259" key="10">
    <source>
        <dbReference type="PROSITE" id="PS51437"/>
    </source>
</evidence>
<feature type="compositionally biased region" description="Polar residues" evidence="9">
    <location>
        <begin position="360"/>
        <end position="375"/>
    </location>
</feature>
<dbReference type="Gene3D" id="1.20.5.190">
    <property type="match status" value="1"/>
</dbReference>
<evidence type="ECO:0000256" key="4">
    <source>
        <dbReference type="ARBA" id="ARBA00023043"/>
    </source>
</evidence>
<feature type="repeat" description="ANK" evidence="8">
    <location>
        <begin position="616"/>
        <end position="648"/>
    </location>
</feature>
<dbReference type="SMART" id="SM01076">
    <property type="entry name" value="CG-1"/>
    <property type="match status" value="1"/>
</dbReference>
<dbReference type="GO" id="GO:0003712">
    <property type="term" value="F:transcription coregulator activity"/>
    <property type="evidence" value="ECO:0007669"/>
    <property type="project" value="TreeGrafter"/>
</dbReference>
<dbReference type="InterPro" id="IPR014756">
    <property type="entry name" value="Ig_E-set"/>
</dbReference>
<feature type="region of interest" description="Disordered" evidence="9">
    <location>
        <begin position="359"/>
        <end position="379"/>
    </location>
</feature>
<evidence type="ECO:0000256" key="2">
    <source>
        <dbReference type="ARBA" id="ARBA00008267"/>
    </source>
</evidence>
<dbReference type="Pfam" id="PF03859">
    <property type="entry name" value="CG-1"/>
    <property type="match status" value="1"/>
</dbReference>
<dbReference type="EMBL" id="JABFUD020000011">
    <property type="protein sequence ID" value="KAI5073595.1"/>
    <property type="molecule type" value="Genomic_DNA"/>
</dbReference>
<evidence type="ECO:0000256" key="1">
    <source>
        <dbReference type="ARBA" id="ARBA00004123"/>
    </source>
</evidence>
<name>A0A9D4UTL8_ADICA</name>
<keyword evidence="3" id="KW-0934">Plastid</keyword>
<evidence type="ECO:0000256" key="5">
    <source>
        <dbReference type="ARBA" id="ARBA00023159"/>
    </source>
</evidence>
<feature type="repeat" description="ANK" evidence="8">
    <location>
        <begin position="649"/>
        <end position="681"/>
    </location>
</feature>
<proteinExistence type="inferred from homology"/>
<dbReference type="GO" id="GO:0003690">
    <property type="term" value="F:double-stranded DNA binding"/>
    <property type="evidence" value="ECO:0007669"/>
    <property type="project" value="TreeGrafter"/>
</dbReference>
<dbReference type="PANTHER" id="PTHR23335">
    <property type="entry name" value="CALMODULIN-BINDING TRANSCRIPTION ACTIVATOR CAMTA"/>
    <property type="match status" value="1"/>
</dbReference>
<dbReference type="InterPro" id="IPR000048">
    <property type="entry name" value="IQ_motif_EF-hand-BS"/>
</dbReference>
<dbReference type="Gene3D" id="2.60.40.10">
    <property type="entry name" value="Immunoglobulins"/>
    <property type="match status" value="1"/>
</dbReference>
<dbReference type="CDD" id="cd23767">
    <property type="entry name" value="IQCD"/>
    <property type="match status" value="1"/>
</dbReference>
<dbReference type="InterPro" id="IPR005559">
    <property type="entry name" value="CG-1_dom"/>
</dbReference>
<dbReference type="PROSITE" id="PS50096">
    <property type="entry name" value="IQ"/>
    <property type="match status" value="4"/>
</dbReference>
<dbReference type="PANTHER" id="PTHR23335:SF3">
    <property type="entry name" value="CALMODULIN-BINDING TRANSCRIPTION ACTIVATOR 5"/>
    <property type="match status" value="1"/>
</dbReference>
<comment type="similarity">
    <text evidence="2">Belongs to the CAMTA family.</text>
</comment>
<dbReference type="PROSITE" id="PS51437">
    <property type="entry name" value="CG_1"/>
    <property type="match status" value="1"/>
</dbReference>
<dbReference type="Proteomes" id="UP000886520">
    <property type="component" value="Chromosome 11"/>
</dbReference>
<protein>
    <recommendedName>
        <fullName evidence="10">CG-1 domain-containing protein</fullName>
    </recommendedName>
</protein>
<dbReference type="SUPFAM" id="SSF48403">
    <property type="entry name" value="Ankyrin repeat"/>
    <property type="match status" value="1"/>
</dbReference>
<dbReference type="InterPro" id="IPR013783">
    <property type="entry name" value="Ig-like_fold"/>
</dbReference>
<dbReference type="OrthoDB" id="407555at2759"/>
<evidence type="ECO:0000313" key="12">
    <source>
        <dbReference type="Proteomes" id="UP000886520"/>
    </source>
</evidence>
<keyword evidence="7" id="KW-0539">Nucleus</keyword>
<dbReference type="Gene3D" id="1.25.40.20">
    <property type="entry name" value="Ankyrin repeat-containing domain"/>
    <property type="match status" value="1"/>
</dbReference>
<organism evidence="11 12">
    <name type="scientific">Adiantum capillus-veneris</name>
    <name type="common">Maidenhair fern</name>
    <dbReference type="NCBI Taxonomy" id="13818"/>
    <lineage>
        <taxon>Eukaryota</taxon>
        <taxon>Viridiplantae</taxon>
        <taxon>Streptophyta</taxon>
        <taxon>Embryophyta</taxon>
        <taxon>Tracheophyta</taxon>
        <taxon>Polypodiopsida</taxon>
        <taxon>Polypodiidae</taxon>
        <taxon>Polypodiales</taxon>
        <taxon>Pteridineae</taxon>
        <taxon>Pteridaceae</taxon>
        <taxon>Vittarioideae</taxon>
        <taxon>Adiantum</taxon>
    </lineage>
</organism>
<evidence type="ECO:0000256" key="7">
    <source>
        <dbReference type="ARBA" id="ARBA00023242"/>
    </source>
</evidence>
<evidence type="ECO:0000256" key="6">
    <source>
        <dbReference type="ARBA" id="ARBA00023163"/>
    </source>
</evidence>
<dbReference type="PROSITE" id="PS50297">
    <property type="entry name" value="ANK_REP_REGION"/>
    <property type="match status" value="1"/>
</dbReference>
<sequence>MSRWLRPSEIYEILTNHFRFSISKEPVNLPPSGTLVLFDRKMLRNFRRDGHPWRKKKDNKTVKEAHEHLKVGSEEKIHVYYAHGEGESSLQRRVYWLLDKALEHIVLVHYLEVKEVRSNMNLRQPTTPVQNTQHESNTTYKPLLSSYFTGVEPVLSSESSAGPASDPSLEFSELNSNEKDDFDKFYFEDLRSTGETGFGNTQLESQFLSSRMSSTCEQVNYQGGGGNVNRSHIGWSNTSQMVDPTTNFFGHSEDHVIGAVHMPMSNYCFQNVVCEGAPIGLQGPYESQVYVPEASCLSTTIAYSMQSENSSFVKREKCVSDGTHNAELNLQMSWLDNGDEVLKKLDSLDRWMQRELPVENKTSPLAPSPNSSSVLGSPMYEDKTSLQDRAQPRLQSPLTEEMTPSFKQQLFFEITDYSPTWSFASEAAKVIITGHFNGDVTDFDKIDWYCIYGDKEVRAEVVQLGVLRFVTPKNVAPGKISFHITDGTKQPCSDVIPFELKEDIQTQKQSTDAGLDKAYEDTRLQCKLAHLLLDSIDHSKTKPQKELASMPSEAIHLTDAVEQEWVHLDNLLDKRSIDVPEVKDLLLQLILKSMMIDLIVKRPSSDRKSWRCFNSSGQNALHLASALGYEWVLNILKVSGMSIDFRDKQGWTALHWAAYYGRESMVAALLVAGARPGTISDPTPENKAGCTPADVAASAGHDGLAGYLSEQDLVSHLRTLTLAETDRDKESANDEGHRVVEYLRRSMSLRRSIKTVEDELALEDSLSAIGNATISSARIHAAFKEYFMRERLHAIEEEDEYGISVEEQIAVQKIQRAYRNHRERKKKESAALQIQNRFRVWKTRKNYLSLRQNVIKIQAYYRMHRARKHYHKIIWSVGVLEKAILRWRQRRKGLRGYQPEVPVSVESKDGSDFLQIGRKQAEDALDRAVLLVQSMVRSKLARQQYRRMKEIFDQTKASSSGLQSIDQVMREGDGG</sequence>
<dbReference type="GO" id="GO:0006357">
    <property type="term" value="P:regulation of transcription by RNA polymerase II"/>
    <property type="evidence" value="ECO:0007669"/>
    <property type="project" value="TreeGrafter"/>
</dbReference>
<accession>A0A9D4UTL8</accession>
<dbReference type="Pfam" id="PF00612">
    <property type="entry name" value="IQ"/>
    <property type="match status" value="3"/>
</dbReference>
<reference evidence="11" key="1">
    <citation type="submission" date="2021-01" db="EMBL/GenBank/DDBJ databases">
        <title>Adiantum capillus-veneris genome.</title>
        <authorList>
            <person name="Fang Y."/>
            <person name="Liao Q."/>
        </authorList>
    </citation>
    <scope>NUCLEOTIDE SEQUENCE</scope>
    <source>
        <strain evidence="11">H3</strain>
        <tissue evidence="11">Leaf</tissue>
    </source>
</reference>
<dbReference type="PROSITE" id="PS50088">
    <property type="entry name" value="ANK_REPEAT"/>
    <property type="match status" value="2"/>
</dbReference>
<evidence type="ECO:0000256" key="8">
    <source>
        <dbReference type="PROSITE-ProRule" id="PRU00023"/>
    </source>
</evidence>
<dbReference type="InterPro" id="IPR002110">
    <property type="entry name" value="Ankyrin_rpt"/>
</dbReference>
<evidence type="ECO:0000256" key="3">
    <source>
        <dbReference type="ARBA" id="ARBA00022528"/>
    </source>
</evidence>
<feature type="domain" description="CG-1" evidence="10">
    <location>
        <begin position="1"/>
        <end position="119"/>
    </location>
</feature>
<keyword evidence="3" id="KW-0150">Chloroplast</keyword>
<keyword evidence="5" id="KW-0010">Activator</keyword>
<evidence type="ECO:0000256" key="9">
    <source>
        <dbReference type="SAM" id="MobiDB-lite"/>
    </source>
</evidence>
<dbReference type="GO" id="GO:0005634">
    <property type="term" value="C:nucleus"/>
    <property type="evidence" value="ECO:0007669"/>
    <property type="project" value="UniProtKB-SubCell"/>
</dbReference>
<dbReference type="InterPro" id="IPR027417">
    <property type="entry name" value="P-loop_NTPase"/>
</dbReference>
<dbReference type="SUPFAM" id="SSF81296">
    <property type="entry name" value="E set domains"/>
    <property type="match status" value="1"/>
</dbReference>
<dbReference type="SUPFAM" id="SSF52540">
    <property type="entry name" value="P-loop containing nucleoside triphosphate hydrolases"/>
    <property type="match status" value="1"/>
</dbReference>
<gene>
    <name evidence="11" type="ORF">GOP47_0011608</name>
</gene>
<comment type="caution">
    <text evidence="11">The sequence shown here is derived from an EMBL/GenBank/DDBJ whole genome shotgun (WGS) entry which is preliminary data.</text>
</comment>
<keyword evidence="12" id="KW-1185">Reference proteome</keyword>
<dbReference type="AlphaFoldDB" id="A0A9D4UTL8"/>
<evidence type="ECO:0000313" key="11">
    <source>
        <dbReference type="EMBL" id="KAI5073595.1"/>
    </source>
</evidence>
<dbReference type="SMART" id="SM00248">
    <property type="entry name" value="ANK"/>
    <property type="match status" value="3"/>
</dbReference>
<dbReference type="Pfam" id="PF12796">
    <property type="entry name" value="Ank_2"/>
    <property type="match status" value="1"/>
</dbReference>
<dbReference type="InterPro" id="IPR036770">
    <property type="entry name" value="Ankyrin_rpt-contain_sf"/>
</dbReference>
<comment type="subcellular location">
    <subcellularLocation>
        <location evidence="1">Nucleus</location>
    </subcellularLocation>
</comment>